<reference evidence="1 2" key="1">
    <citation type="submission" date="2014-04" db="EMBL/GenBank/DDBJ databases">
        <title>Evolutionary Origins and Diversification of the Mycorrhizal Mutualists.</title>
        <authorList>
            <consortium name="DOE Joint Genome Institute"/>
            <consortium name="Mycorrhizal Genomics Consortium"/>
            <person name="Kohler A."/>
            <person name="Kuo A."/>
            <person name="Nagy L.G."/>
            <person name="Floudas D."/>
            <person name="Copeland A."/>
            <person name="Barry K.W."/>
            <person name="Cichocki N."/>
            <person name="Veneault-Fourrey C."/>
            <person name="LaButti K."/>
            <person name="Lindquist E.A."/>
            <person name="Lipzen A."/>
            <person name="Lundell T."/>
            <person name="Morin E."/>
            <person name="Murat C."/>
            <person name="Riley R."/>
            <person name="Ohm R."/>
            <person name="Sun H."/>
            <person name="Tunlid A."/>
            <person name="Henrissat B."/>
            <person name="Grigoriev I.V."/>
            <person name="Hibbett D.S."/>
            <person name="Martin F."/>
        </authorList>
    </citation>
    <scope>NUCLEOTIDE SEQUENCE [LARGE SCALE GENOMIC DNA]</scope>
    <source>
        <strain evidence="1 2">Koide BX008</strain>
    </source>
</reference>
<organism evidence="1 2">
    <name type="scientific">Amanita muscaria (strain Koide BX008)</name>
    <dbReference type="NCBI Taxonomy" id="946122"/>
    <lineage>
        <taxon>Eukaryota</taxon>
        <taxon>Fungi</taxon>
        <taxon>Dikarya</taxon>
        <taxon>Basidiomycota</taxon>
        <taxon>Agaricomycotina</taxon>
        <taxon>Agaricomycetes</taxon>
        <taxon>Agaricomycetidae</taxon>
        <taxon>Agaricales</taxon>
        <taxon>Pluteineae</taxon>
        <taxon>Amanitaceae</taxon>
        <taxon>Amanita</taxon>
    </lineage>
</organism>
<evidence type="ECO:0000313" key="1">
    <source>
        <dbReference type="EMBL" id="KIL64240.1"/>
    </source>
</evidence>
<name>A0A0C2SM11_AMAMK</name>
<protein>
    <submittedName>
        <fullName evidence="1">Uncharacterized protein</fullName>
    </submittedName>
</protein>
<keyword evidence="2" id="KW-1185">Reference proteome</keyword>
<proteinExistence type="predicted"/>
<sequence>MYGSSPIYVQLAFVQDSLMNHRSCSVLLALTTGKLFKQEGGNHQATSRPCRLP</sequence>
<accession>A0A0C2SM11</accession>
<dbReference type="InParanoid" id="A0A0C2SM11"/>
<dbReference type="HOGENOM" id="CLU_3068149_0_0_1"/>
<dbReference type="Proteomes" id="UP000054549">
    <property type="component" value="Unassembled WGS sequence"/>
</dbReference>
<gene>
    <name evidence="1" type="ORF">M378DRAFT_630487</name>
</gene>
<dbReference type="EMBL" id="KN818251">
    <property type="protein sequence ID" value="KIL64240.1"/>
    <property type="molecule type" value="Genomic_DNA"/>
</dbReference>
<evidence type="ECO:0000313" key="2">
    <source>
        <dbReference type="Proteomes" id="UP000054549"/>
    </source>
</evidence>
<dbReference type="AlphaFoldDB" id="A0A0C2SM11"/>